<sequence>MAEQNKSNLWLIIGAIVVVLAVIYWFMSGGTPEPTAPAETGAVTTPAPAPTDGAVSVEPAAPATTEPAPAPAEPAPAGTTTTPPAN</sequence>
<protein>
    <recommendedName>
        <fullName evidence="5">Dynamin</fullName>
    </recommendedName>
</protein>
<keyword evidence="2" id="KW-0472">Membrane</keyword>
<evidence type="ECO:0008006" key="5">
    <source>
        <dbReference type="Google" id="ProtNLM"/>
    </source>
</evidence>
<comment type="caution">
    <text evidence="3">The sequence shown here is derived from an EMBL/GenBank/DDBJ whole genome shotgun (WGS) entry which is preliminary data.</text>
</comment>
<feature type="transmembrane region" description="Helical" evidence="2">
    <location>
        <begin position="9"/>
        <end position="27"/>
    </location>
</feature>
<evidence type="ECO:0000313" key="3">
    <source>
        <dbReference type="EMBL" id="MTH76528.1"/>
    </source>
</evidence>
<dbReference type="RefSeq" id="WP_155093899.1">
    <property type="nucleotide sequence ID" value="NZ_WMIE01000001.1"/>
</dbReference>
<proteinExistence type="predicted"/>
<gene>
    <name evidence="3" type="ORF">GL286_02155</name>
</gene>
<evidence type="ECO:0000256" key="2">
    <source>
        <dbReference type="SAM" id="Phobius"/>
    </source>
</evidence>
<feature type="compositionally biased region" description="Low complexity" evidence="1">
    <location>
        <begin position="75"/>
        <end position="86"/>
    </location>
</feature>
<reference evidence="3 4" key="1">
    <citation type="submission" date="2019-11" db="EMBL/GenBank/DDBJ databases">
        <authorList>
            <person name="Dong K."/>
        </authorList>
    </citation>
    <scope>NUCLEOTIDE SEQUENCE [LARGE SCALE GENOMIC DNA]</scope>
    <source>
        <strain evidence="3 4">NBRC 111993</strain>
    </source>
</reference>
<feature type="compositionally biased region" description="Low complexity" evidence="1">
    <location>
        <begin position="31"/>
        <end position="67"/>
    </location>
</feature>
<keyword evidence="2" id="KW-1133">Transmembrane helix</keyword>
<name>A0A6L6J5K9_9RHOB</name>
<dbReference type="Proteomes" id="UP000478183">
    <property type="component" value="Unassembled WGS sequence"/>
</dbReference>
<evidence type="ECO:0000256" key="1">
    <source>
        <dbReference type="SAM" id="MobiDB-lite"/>
    </source>
</evidence>
<dbReference type="AlphaFoldDB" id="A0A6L6J5K9"/>
<accession>A0A6L6J5K9</accession>
<feature type="region of interest" description="Disordered" evidence="1">
    <location>
        <begin position="31"/>
        <end position="86"/>
    </location>
</feature>
<organism evidence="3 4">
    <name type="scientific">Paracoccus aestuariivivens</name>
    <dbReference type="NCBI Taxonomy" id="1820333"/>
    <lineage>
        <taxon>Bacteria</taxon>
        <taxon>Pseudomonadati</taxon>
        <taxon>Pseudomonadota</taxon>
        <taxon>Alphaproteobacteria</taxon>
        <taxon>Rhodobacterales</taxon>
        <taxon>Paracoccaceae</taxon>
        <taxon>Paracoccus</taxon>
    </lineage>
</organism>
<keyword evidence="4" id="KW-1185">Reference proteome</keyword>
<dbReference type="EMBL" id="WMIE01000001">
    <property type="protein sequence ID" value="MTH76528.1"/>
    <property type="molecule type" value="Genomic_DNA"/>
</dbReference>
<keyword evidence="2" id="KW-0812">Transmembrane</keyword>
<evidence type="ECO:0000313" key="4">
    <source>
        <dbReference type="Proteomes" id="UP000478183"/>
    </source>
</evidence>